<dbReference type="GO" id="GO:0000307">
    <property type="term" value="C:cyclin-dependent protein kinase holoenzyme complex"/>
    <property type="evidence" value="ECO:0007669"/>
    <property type="project" value="EnsemblFungi"/>
</dbReference>
<organism evidence="4">
    <name type="scientific">Spathaspora passalidarum (strain NRRL Y-27907 / 11-Y1)</name>
    <dbReference type="NCBI Taxonomy" id="619300"/>
    <lineage>
        <taxon>Eukaryota</taxon>
        <taxon>Fungi</taxon>
        <taxon>Dikarya</taxon>
        <taxon>Ascomycota</taxon>
        <taxon>Saccharomycotina</taxon>
        <taxon>Pichiomycetes</taxon>
        <taxon>Debaryomycetaceae</taxon>
        <taxon>Spathaspora</taxon>
    </lineage>
</organism>
<evidence type="ECO:0000259" key="2">
    <source>
        <dbReference type="Pfam" id="PF00134"/>
    </source>
</evidence>
<dbReference type="GeneID" id="18873746"/>
<dbReference type="EMBL" id="GL996502">
    <property type="protein sequence ID" value="EGW32064.1"/>
    <property type="molecule type" value="Genomic_DNA"/>
</dbReference>
<feature type="region of interest" description="Disordered" evidence="1">
    <location>
        <begin position="185"/>
        <end position="242"/>
    </location>
</feature>
<proteinExistence type="predicted"/>
<evidence type="ECO:0000256" key="1">
    <source>
        <dbReference type="SAM" id="MobiDB-lite"/>
    </source>
</evidence>
<dbReference type="Proteomes" id="UP000000709">
    <property type="component" value="Unassembled WGS sequence"/>
</dbReference>
<sequence length="311" mass="34561">MTSALDLKALQIFVAGPVTQDMIHKLVVATLQVIPCKDTKNQTYTSTDMKVKPLPSLMTFLTKLVRYTNVYTGTLMATLVYLNRLKAKLPKNASGLPCTRHRILLSCLILSSKFHNDSSPKNMHWAKYTDGLFTTQDINLMERQLTFLLNWDLKVSNDEMIESLDSLLEPIRYDLVRSSKVKKFLQRQHHHHKQAPTPVAAGPAQPEYNYPSPASTVATTTTSSSSPISVTPTHSRSSSTVSSLFHTRSSSTSSISSVSTNATTISTHESSSEVDPIIEFAALKEEMELKNLLKQLNSGSYAAQQMAYVYN</sequence>
<dbReference type="OMA" id="HENYKSP"/>
<dbReference type="STRING" id="619300.G3AP33"/>
<dbReference type="GO" id="GO:0051726">
    <property type="term" value="P:regulation of cell cycle"/>
    <property type="evidence" value="ECO:0007669"/>
    <property type="project" value="InterPro"/>
</dbReference>
<dbReference type="PANTHER" id="PTHR15615">
    <property type="match status" value="1"/>
</dbReference>
<feature type="compositionally biased region" description="Low complexity" evidence="1">
    <location>
        <begin position="211"/>
        <end position="242"/>
    </location>
</feature>
<dbReference type="GO" id="GO:0051302">
    <property type="term" value="P:regulation of cell division"/>
    <property type="evidence" value="ECO:0007669"/>
    <property type="project" value="EnsemblFungi"/>
</dbReference>
<dbReference type="GO" id="GO:0031106">
    <property type="term" value="P:septin ring organization"/>
    <property type="evidence" value="ECO:0007669"/>
    <property type="project" value="EnsemblFungi"/>
</dbReference>
<dbReference type="PANTHER" id="PTHR15615:SF114">
    <property type="entry name" value="PHO85 CYCLIN-1"/>
    <property type="match status" value="1"/>
</dbReference>
<reference evidence="3 4" key="1">
    <citation type="journal article" date="2011" name="Proc. Natl. Acad. Sci. U.S.A.">
        <title>Comparative genomics of xylose-fermenting fungi for enhanced biofuel production.</title>
        <authorList>
            <person name="Wohlbach D.J."/>
            <person name="Kuo A."/>
            <person name="Sato T.K."/>
            <person name="Potts K.M."/>
            <person name="Salamov A.A."/>
            <person name="LaButti K.M."/>
            <person name="Sun H."/>
            <person name="Clum A."/>
            <person name="Pangilinan J.L."/>
            <person name="Lindquist E.A."/>
            <person name="Lucas S."/>
            <person name="Lapidus A."/>
            <person name="Jin M."/>
            <person name="Gunawan C."/>
            <person name="Balan V."/>
            <person name="Dale B.E."/>
            <person name="Jeffries T.W."/>
            <person name="Zinkel R."/>
            <person name="Barry K.W."/>
            <person name="Grigoriev I.V."/>
            <person name="Gasch A.P."/>
        </authorList>
    </citation>
    <scope>NUCLEOTIDE SEQUENCE [LARGE SCALE GENOMIC DNA]</scope>
    <source>
        <strain evidence="4">NRRL Y-27907 / 11-Y1</strain>
    </source>
</reference>
<dbReference type="KEGG" id="spaa:SPAPADRAFT_61151"/>
<dbReference type="InterPro" id="IPR006671">
    <property type="entry name" value="Cyclin_N"/>
</dbReference>
<dbReference type="GO" id="GO:0019901">
    <property type="term" value="F:protein kinase binding"/>
    <property type="evidence" value="ECO:0007669"/>
    <property type="project" value="InterPro"/>
</dbReference>
<dbReference type="eggNOG" id="KOG1674">
    <property type="taxonomic scope" value="Eukaryota"/>
</dbReference>
<dbReference type="SUPFAM" id="SSF47954">
    <property type="entry name" value="Cyclin-like"/>
    <property type="match status" value="1"/>
</dbReference>
<dbReference type="Pfam" id="PF00134">
    <property type="entry name" value="Cyclin_N"/>
    <property type="match status" value="1"/>
</dbReference>
<dbReference type="InterPro" id="IPR012104">
    <property type="entry name" value="PHO85_cyclin_1/2/9"/>
</dbReference>
<dbReference type="GO" id="GO:0016538">
    <property type="term" value="F:cyclin-dependent protein serine/threonine kinase regulator activity"/>
    <property type="evidence" value="ECO:0007669"/>
    <property type="project" value="EnsemblFungi"/>
</dbReference>
<feature type="compositionally biased region" description="Basic residues" evidence="1">
    <location>
        <begin position="185"/>
        <end position="194"/>
    </location>
</feature>
<dbReference type="AlphaFoldDB" id="G3AP33"/>
<dbReference type="GO" id="GO:0032878">
    <property type="term" value="P:regulation of establishment or maintenance of cell polarity"/>
    <property type="evidence" value="ECO:0007669"/>
    <property type="project" value="EnsemblFungi"/>
</dbReference>
<dbReference type="InterPro" id="IPR013922">
    <property type="entry name" value="Cyclin_PHO80-like"/>
</dbReference>
<evidence type="ECO:0000313" key="3">
    <source>
        <dbReference type="EMBL" id="EGW32064.1"/>
    </source>
</evidence>
<dbReference type="RefSeq" id="XP_007375340.1">
    <property type="nucleotide sequence ID" value="XM_007375278.1"/>
</dbReference>
<dbReference type="FunCoup" id="G3AP33">
    <property type="interactions" value="190"/>
</dbReference>
<feature type="domain" description="Cyclin N-terminal" evidence="2">
    <location>
        <begin position="44"/>
        <end position="153"/>
    </location>
</feature>
<dbReference type="CDD" id="cd20557">
    <property type="entry name" value="CYCLIN_ScPCL1-like"/>
    <property type="match status" value="1"/>
</dbReference>
<dbReference type="Gene3D" id="1.10.472.10">
    <property type="entry name" value="Cyclin-like"/>
    <property type="match status" value="1"/>
</dbReference>
<dbReference type="OrthoDB" id="10250320at2759"/>
<accession>G3AP33</accession>
<dbReference type="InParanoid" id="G3AP33"/>
<protein>
    <recommendedName>
        <fullName evidence="2">Cyclin N-terminal domain-containing protein</fullName>
    </recommendedName>
</protein>
<keyword evidence="4" id="KW-1185">Reference proteome</keyword>
<dbReference type="GO" id="GO:0000131">
    <property type="term" value="C:incipient cellular bud site"/>
    <property type="evidence" value="ECO:0007669"/>
    <property type="project" value="EnsemblFungi"/>
</dbReference>
<evidence type="ECO:0000313" key="4">
    <source>
        <dbReference type="Proteomes" id="UP000000709"/>
    </source>
</evidence>
<dbReference type="InterPro" id="IPR036915">
    <property type="entry name" value="Cyclin-like_sf"/>
</dbReference>
<dbReference type="PIRSF" id="PIRSF016511">
    <property type="entry name" value="Cyclin_Pcl"/>
    <property type="match status" value="1"/>
</dbReference>
<gene>
    <name evidence="3" type="ORF">SPAPADRAFT_61151</name>
</gene>
<name>G3AP33_SPAPN</name>
<dbReference type="GO" id="GO:0005634">
    <property type="term" value="C:nucleus"/>
    <property type="evidence" value="ECO:0007669"/>
    <property type="project" value="EnsemblFungi"/>
</dbReference>
<dbReference type="GO" id="GO:0016239">
    <property type="term" value="P:positive regulation of macroautophagy"/>
    <property type="evidence" value="ECO:0007669"/>
    <property type="project" value="EnsemblFungi"/>
</dbReference>
<dbReference type="HOGENOM" id="CLU_018149_0_1_1"/>